<name>A0AAJ6BHM9_9BACT</name>
<evidence type="ECO:0000256" key="1">
    <source>
        <dbReference type="SAM" id="Phobius"/>
    </source>
</evidence>
<evidence type="ECO:0000313" key="3">
    <source>
        <dbReference type="Proteomes" id="UP001220610"/>
    </source>
</evidence>
<keyword evidence="1" id="KW-1133">Transmembrane helix</keyword>
<proteinExistence type="predicted"/>
<keyword evidence="1" id="KW-0812">Transmembrane</keyword>
<feature type="transmembrane region" description="Helical" evidence="1">
    <location>
        <begin position="43"/>
        <end position="60"/>
    </location>
</feature>
<evidence type="ECO:0008006" key="4">
    <source>
        <dbReference type="Google" id="ProtNLM"/>
    </source>
</evidence>
<protein>
    <recommendedName>
        <fullName evidence="4">Outer membrane protein beta-barrel domain-containing protein</fullName>
    </recommendedName>
</protein>
<dbReference type="AlphaFoldDB" id="A0AAJ6BHM9"/>
<keyword evidence="1" id="KW-0472">Membrane</keyword>
<dbReference type="EMBL" id="CP119311">
    <property type="protein sequence ID" value="WEK36442.1"/>
    <property type="molecule type" value="Genomic_DNA"/>
</dbReference>
<dbReference type="Proteomes" id="UP001220610">
    <property type="component" value="Chromosome"/>
</dbReference>
<organism evidence="2 3">
    <name type="scientific">Candidatus Pseudobacter hemicellulosilyticus</name>
    <dbReference type="NCBI Taxonomy" id="3121375"/>
    <lineage>
        <taxon>Bacteria</taxon>
        <taxon>Pseudomonadati</taxon>
        <taxon>Bacteroidota</taxon>
        <taxon>Chitinophagia</taxon>
        <taxon>Chitinophagales</taxon>
        <taxon>Chitinophagaceae</taxon>
        <taxon>Pseudobacter</taxon>
    </lineage>
</organism>
<sequence length="495" mass="55418">MERGFYNDDFEELIKQKADQYKMFPSENVWKGIDRALHTRRKWYWGGFLAFLVGMGYYMMMELMVPSGRKTAESIQPASNPTSPTIKEQYPSNTGLVVPFNTPTRNSKEQQPAAQSADARNFLASLLPDQDFSSEDMETAGLTASVPVTDNAAADATEPPADIVSRELPGLLRPGRPATAGADALEGSFVKHSLPQPRMSIQPASPVKANNLTPAPDHTDALADAGQQEDRQRINWLQEKAVYELTPQPIRRFSWQLAFSPTMNYRKLAGSKGSGESNIRNLPIAANLVGNPDNLVSHKPALGFEAGSHFYLAATKSIRLRAGLQFNYSRYDIQAFTSYTAEQATIALDNANGRHTPDSLTSYTRLRNFGGDKAAELRNQYFQLSTPVGIELRVLGGEKLQLNVAGTIQPTYLLNRNTYLITTDYKNYTKEPSLIRRWNMNTGAEIFVTYKTGDITWQAGPQFRYQLFSSYVKEYPIREYLMEYGIKIGVTKTLR</sequence>
<reference evidence="2" key="1">
    <citation type="submission" date="2023-03" db="EMBL/GenBank/DDBJ databases">
        <title>Andean soil-derived lignocellulolytic bacterial consortium as a source of novel taxa and putative plastic-active enzymes.</title>
        <authorList>
            <person name="Diaz-Garcia L."/>
            <person name="Chuvochina M."/>
            <person name="Feuerriegel G."/>
            <person name="Bunk B."/>
            <person name="Sproer C."/>
            <person name="Streit W.R."/>
            <person name="Rodriguez L.M."/>
            <person name="Overmann J."/>
            <person name="Jimenez D.J."/>
        </authorList>
    </citation>
    <scope>NUCLEOTIDE SEQUENCE</scope>
    <source>
        <strain evidence="2">MAG 7</strain>
    </source>
</reference>
<accession>A0AAJ6BHM9</accession>
<gene>
    <name evidence="2" type="ORF">P0Y53_02925</name>
</gene>
<evidence type="ECO:0000313" key="2">
    <source>
        <dbReference type="EMBL" id="WEK36442.1"/>
    </source>
</evidence>